<name>S9R3L8_CYSF2</name>
<dbReference type="EMBL" id="ANAH02000005">
    <property type="protein sequence ID" value="EPX63488.1"/>
    <property type="molecule type" value="Genomic_DNA"/>
</dbReference>
<dbReference type="OrthoDB" id="5515627at2"/>
<evidence type="ECO:0000256" key="2">
    <source>
        <dbReference type="SAM" id="SignalP"/>
    </source>
</evidence>
<dbReference type="Proteomes" id="UP000011682">
    <property type="component" value="Unassembled WGS sequence"/>
</dbReference>
<dbReference type="eggNOG" id="COG3420">
    <property type="taxonomic scope" value="Bacteria"/>
</dbReference>
<dbReference type="RefSeq" id="WP_002623460.1">
    <property type="nucleotide sequence ID" value="NZ_ANAH02000005.1"/>
</dbReference>
<feature type="compositionally biased region" description="Basic and acidic residues" evidence="1">
    <location>
        <begin position="317"/>
        <end position="330"/>
    </location>
</feature>
<feature type="signal peptide" evidence="2">
    <location>
        <begin position="1"/>
        <end position="18"/>
    </location>
</feature>
<sequence>MRAVLSALLLLLPALASAVDVQGALPAGDTVWKKDLNPYVLTGDVTVPWAAKLTVEAGVQIIAIPEDGLRSGVDPERVEFIVDGTLVVRGTPSQPVEFTSHGRPGSWYGVRVRGGRGTVIDGARIDLATQGISLGMSAAVRNTSVSALARDCIQVTWGSSSLQANDVSGCGGRERASPAGSMAPSETRAQDNRLANGTSSSRGNTEPPAPPAARQRPSVPPPEPPRTETPTRRTPVQEAPAPRLSRPLPSAVDVGDCAIEPQVNEPPECPGIRQWRKNQERQREVDDEPRQDTPRRNLPAASGRQPRGSTPPGGTNERLRVAPDTRRQEGTGRSARP</sequence>
<feature type="compositionally biased region" description="Polar residues" evidence="1">
    <location>
        <begin position="193"/>
        <end position="204"/>
    </location>
</feature>
<protein>
    <submittedName>
        <fullName evidence="3">Uncharacterized protein</fullName>
    </submittedName>
</protein>
<organism evidence="3 4">
    <name type="scientific">Cystobacter fuscus (strain ATCC 25194 / DSM 2262 / NBRC 100088 / M29)</name>
    <dbReference type="NCBI Taxonomy" id="1242864"/>
    <lineage>
        <taxon>Bacteria</taxon>
        <taxon>Pseudomonadati</taxon>
        <taxon>Myxococcota</taxon>
        <taxon>Myxococcia</taxon>
        <taxon>Myxococcales</taxon>
        <taxon>Cystobacterineae</taxon>
        <taxon>Archangiaceae</taxon>
        <taxon>Cystobacter</taxon>
    </lineage>
</organism>
<comment type="caution">
    <text evidence="3">The sequence shown here is derived from an EMBL/GenBank/DDBJ whole genome shotgun (WGS) entry which is preliminary data.</text>
</comment>
<feature type="chain" id="PRO_5004568446" evidence="2">
    <location>
        <begin position="19"/>
        <end position="337"/>
    </location>
</feature>
<evidence type="ECO:0000256" key="1">
    <source>
        <dbReference type="SAM" id="MobiDB-lite"/>
    </source>
</evidence>
<feature type="region of interest" description="Disordered" evidence="1">
    <location>
        <begin position="163"/>
        <end position="337"/>
    </location>
</feature>
<keyword evidence="4" id="KW-1185">Reference proteome</keyword>
<feature type="compositionally biased region" description="Basic and acidic residues" evidence="1">
    <location>
        <begin position="277"/>
        <end position="295"/>
    </location>
</feature>
<dbReference type="AlphaFoldDB" id="S9R3L8"/>
<evidence type="ECO:0000313" key="3">
    <source>
        <dbReference type="EMBL" id="EPX63488.1"/>
    </source>
</evidence>
<proteinExistence type="predicted"/>
<reference evidence="3" key="1">
    <citation type="submission" date="2013-05" db="EMBL/GenBank/DDBJ databases">
        <title>Genome assembly of Cystobacter fuscus DSM 2262.</title>
        <authorList>
            <person name="Sharma G."/>
            <person name="Khatri I."/>
            <person name="Kaur C."/>
            <person name="Mayilraj S."/>
            <person name="Subramanian S."/>
        </authorList>
    </citation>
    <scope>NUCLEOTIDE SEQUENCE [LARGE SCALE GENOMIC DNA]</scope>
    <source>
        <strain evidence="3">DSM 2262</strain>
    </source>
</reference>
<gene>
    <name evidence="3" type="ORF">D187_005894</name>
</gene>
<keyword evidence="2" id="KW-0732">Signal</keyword>
<evidence type="ECO:0000313" key="4">
    <source>
        <dbReference type="Proteomes" id="UP000011682"/>
    </source>
</evidence>
<accession>S9R3L8</accession>